<dbReference type="PANTHER" id="PTHR13214">
    <property type="entry name" value="ZINC FINGER PROTEIN 330"/>
    <property type="match status" value="1"/>
</dbReference>
<feature type="compositionally biased region" description="Acidic residues" evidence="8">
    <location>
        <begin position="245"/>
        <end position="288"/>
    </location>
</feature>
<sequence length="288" mass="33499">MSITNKKNLNLISSRIKKNRQNRKFGTFFHIWCICEKTEMRQKTRIFTIYANTIKRFVYTIYQVKCSIEMRILPVQYSRIGTSLKASTNICIYSHSENDLGYSEMYFCHKNIAAFGLWSHLKGGNQKCYFGHFLETVDCLYEREANNPIFKESYQSLSCNRHGQYSCLRCKVCYCEDHVRRKGFKYDNKQKIPCPKCGFDTEETKELSMSTRTHKFGRQQQVFADDEGASGGFGFYGYPAGGGGGDEEPEEYTFAYDSDDDDDEEYDDDDDDDDDESDEEEEEGESKK</sequence>
<comment type="caution">
    <text evidence="9">The sequence shown here is derived from an EMBL/GenBank/DDBJ whole genome shotgun (WGS) entry which is preliminary data.</text>
</comment>
<keyword evidence="7" id="KW-0539">Nucleus</keyword>
<reference evidence="9 10" key="1">
    <citation type="submission" date="2024-05" db="EMBL/GenBank/DDBJ databases">
        <authorList>
            <person name="Wallberg A."/>
        </authorList>
    </citation>
    <scope>NUCLEOTIDE SEQUENCE [LARGE SCALE GENOMIC DNA]</scope>
</reference>
<dbReference type="GO" id="GO:0005730">
    <property type="term" value="C:nucleolus"/>
    <property type="evidence" value="ECO:0007669"/>
    <property type="project" value="UniProtKB-SubCell"/>
</dbReference>
<keyword evidence="5" id="KW-0863">Zinc-finger</keyword>
<feature type="region of interest" description="Disordered" evidence="8">
    <location>
        <begin position="234"/>
        <end position="288"/>
    </location>
</feature>
<comment type="similarity">
    <text evidence="2">Belongs to the NOA36 family.</text>
</comment>
<evidence type="ECO:0000256" key="6">
    <source>
        <dbReference type="ARBA" id="ARBA00022833"/>
    </source>
</evidence>
<accession>A0AAV2SDL1</accession>
<evidence type="ECO:0000313" key="9">
    <source>
        <dbReference type="EMBL" id="CAL4188451.1"/>
    </source>
</evidence>
<evidence type="ECO:0000256" key="8">
    <source>
        <dbReference type="SAM" id="MobiDB-lite"/>
    </source>
</evidence>
<evidence type="ECO:0000256" key="4">
    <source>
        <dbReference type="ARBA" id="ARBA00022737"/>
    </source>
</evidence>
<evidence type="ECO:0000256" key="5">
    <source>
        <dbReference type="ARBA" id="ARBA00022771"/>
    </source>
</evidence>
<dbReference type="Pfam" id="PF06524">
    <property type="entry name" value="NOA36"/>
    <property type="match status" value="1"/>
</dbReference>
<keyword evidence="6" id="KW-0862">Zinc</keyword>
<keyword evidence="4" id="KW-0677">Repeat</keyword>
<evidence type="ECO:0000256" key="3">
    <source>
        <dbReference type="ARBA" id="ARBA00022723"/>
    </source>
</evidence>
<name>A0AAV2SDL1_MEGNR</name>
<evidence type="ECO:0000256" key="7">
    <source>
        <dbReference type="ARBA" id="ARBA00023242"/>
    </source>
</evidence>
<dbReference type="InterPro" id="IPR010531">
    <property type="entry name" value="NOA36"/>
</dbReference>
<keyword evidence="3" id="KW-0479">Metal-binding</keyword>
<evidence type="ECO:0000256" key="2">
    <source>
        <dbReference type="ARBA" id="ARBA00007212"/>
    </source>
</evidence>
<feature type="non-terminal residue" evidence="9">
    <location>
        <position position="288"/>
    </location>
</feature>
<dbReference type="AlphaFoldDB" id="A0AAV2SDL1"/>
<dbReference type="PANTHER" id="PTHR13214:SF1">
    <property type="entry name" value="ZINC FINGER PROTEIN 330"/>
    <property type="match status" value="1"/>
</dbReference>
<keyword evidence="10" id="KW-1185">Reference proteome</keyword>
<organism evidence="9 10">
    <name type="scientific">Meganyctiphanes norvegica</name>
    <name type="common">Northern krill</name>
    <name type="synonym">Thysanopoda norvegica</name>
    <dbReference type="NCBI Taxonomy" id="48144"/>
    <lineage>
        <taxon>Eukaryota</taxon>
        <taxon>Metazoa</taxon>
        <taxon>Ecdysozoa</taxon>
        <taxon>Arthropoda</taxon>
        <taxon>Crustacea</taxon>
        <taxon>Multicrustacea</taxon>
        <taxon>Malacostraca</taxon>
        <taxon>Eumalacostraca</taxon>
        <taxon>Eucarida</taxon>
        <taxon>Euphausiacea</taxon>
        <taxon>Euphausiidae</taxon>
        <taxon>Meganyctiphanes</taxon>
    </lineage>
</organism>
<dbReference type="EMBL" id="CAXKWB010065015">
    <property type="protein sequence ID" value="CAL4188451.1"/>
    <property type="molecule type" value="Genomic_DNA"/>
</dbReference>
<protein>
    <submittedName>
        <fullName evidence="9">Uncharacterized protein</fullName>
    </submittedName>
</protein>
<dbReference type="Proteomes" id="UP001497623">
    <property type="component" value="Unassembled WGS sequence"/>
</dbReference>
<evidence type="ECO:0000313" key="10">
    <source>
        <dbReference type="Proteomes" id="UP001497623"/>
    </source>
</evidence>
<gene>
    <name evidence="9" type="ORF">MNOR_LOCUS36291</name>
</gene>
<dbReference type="GO" id="GO:0008270">
    <property type="term" value="F:zinc ion binding"/>
    <property type="evidence" value="ECO:0007669"/>
    <property type="project" value="UniProtKB-KW"/>
</dbReference>
<proteinExistence type="inferred from homology"/>
<comment type="subcellular location">
    <subcellularLocation>
        <location evidence="1">Nucleus</location>
        <location evidence="1">Nucleolus</location>
    </subcellularLocation>
</comment>
<feature type="compositionally biased region" description="Gly residues" evidence="8">
    <location>
        <begin position="234"/>
        <end position="244"/>
    </location>
</feature>
<evidence type="ECO:0000256" key="1">
    <source>
        <dbReference type="ARBA" id="ARBA00004604"/>
    </source>
</evidence>